<evidence type="ECO:0000256" key="1">
    <source>
        <dbReference type="ARBA" id="ARBA00004496"/>
    </source>
</evidence>
<keyword evidence="4" id="KW-0159">Chromosome partition</keyword>
<comment type="caution">
    <text evidence="12">The sequence shown here is derived from an EMBL/GenBank/DDBJ whole genome shotgun (WGS) entry which is preliminary data.</text>
</comment>
<dbReference type="InterPro" id="IPR050090">
    <property type="entry name" value="Tyrosine_recombinase_XerCD"/>
</dbReference>
<dbReference type="PANTHER" id="PTHR30349:SF77">
    <property type="entry name" value="TYROSINE RECOMBINASE XERC"/>
    <property type="match status" value="1"/>
</dbReference>
<comment type="subcellular location">
    <subcellularLocation>
        <location evidence="1">Cytoplasm</location>
    </subcellularLocation>
</comment>
<evidence type="ECO:0000256" key="3">
    <source>
        <dbReference type="ARBA" id="ARBA00022618"/>
    </source>
</evidence>
<evidence type="ECO:0000256" key="5">
    <source>
        <dbReference type="ARBA" id="ARBA00022908"/>
    </source>
</evidence>
<name>A0ABU0ZXU4_9FLAO</name>
<dbReference type="InterPro" id="IPR002104">
    <property type="entry name" value="Integrase_catalytic"/>
</dbReference>
<evidence type="ECO:0000256" key="2">
    <source>
        <dbReference type="ARBA" id="ARBA00022490"/>
    </source>
</evidence>
<evidence type="ECO:0000259" key="10">
    <source>
        <dbReference type="PROSITE" id="PS51898"/>
    </source>
</evidence>
<protein>
    <submittedName>
        <fullName evidence="12">Tyrosine-type recombinase/integrase</fullName>
    </submittedName>
</protein>
<evidence type="ECO:0000259" key="11">
    <source>
        <dbReference type="PROSITE" id="PS51900"/>
    </source>
</evidence>
<dbReference type="InterPro" id="IPR010998">
    <property type="entry name" value="Integrase_recombinase_N"/>
</dbReference>
<evidence type="ECO:0000313" key="13">
    <source>
        <dbReference type="Proteomes" id="UP001230915"/>
    </source>
</evidence>
<dbReference type="InterPro" id="IPR011010">
    <property type="entry name" value="DNA_brk_join_enz"/>
</dbReference>
<accession>A0ABU0ZXU4</accession>
<dbReference type="PROSITE" id="PS51898">
    <property type="entry name" value="TYR_RECOMBINASE"/>
    <property type="match status" value="1"/>
</dbReference>
<proteinExistence type="predicted"/>
<gene>
    <name evidence="12" type="ORF">RBU60_00895</name>
</gene>
<keyword evidence="2" id="KW-0963">Cytoplasm</keyword>
<dbReference type="InterPro" id="IPR044068">
    <property type="entry name" value="CB"/>
</dbReference>
<keyword evidence="3" id="KW-0132">Cell division</keyword>
<feature type="domain" description="Tyr recombinase" evidence="10">
    <location>
        <begin position="106"/>
        <end position="290"/>
    </location>
</feature>
<keyword evidence="5" id="KW-0229">DNA integration</keyword>
<evidence type="ECO:0000256" key="4">
    <source>
        <dbReference type="ARBA" id="ARBA00022829"/>
    </source>
</evidence>
<dbReference type="Pfam" id="PF02899">
    <property type="entry name" value="Phage_int_SAM_1"/>
    <property type="match status" value="1"/>
</dbReference>
<dbReference type="InterPro" id="IPR013762">
    <property type="entry name" value="Integrase-like_cat_sf"/>
</dbReference>
<keyword evidence="8" id="KW-0131">Cell cycle</keyword>
<dbReference type="Proteomes" id="UP001230915">
    <property type="component" value="Unassembled WGS sequence"/>
</dbReference>
<feature type="domain" description="Core-binding (CB)" evidence="11">
    <location>
        <begin position="1"/>
        <end position="85"/>
    </location>
</feature>
<dbReference type="InterPro" id="IPR004107">
    <property type="entry name" value="Integrase_SAM-like_N"/>
</dbReference>
<keyword evidence="7" id="KW-0233">DNA recombination</keyword>
<dbReference type="Gene3D" id="1.10.150.130">
    <property type="match status" value="1"/>
</dbReference>
<evidence type="ECO:0000256" key="6">
    <source>
        <dbReference type="ARBA" id="ARBA00023125"/>
    </source>
</evidence>
<keyword evidence="13" id="KW-1185">Reference proteome</keyword>
<dbReference type="EMBL" id="JAVHUL010000001">
    <property type="protein sequence ID" value="MDQ7916120.1"/>
    <property type="molecule type" value="Genomic_DNA"/>
</dbReference>
<evidence type="ECO:0000313" key="12">
    <source>
        <dbReference type="EMBL" id="MDQ7916120.1"/>
    </source>
</evidence>
<dbReference type="SUPFAM" id="SSF56349">
    <property type="entry name" value="DNA breaking-rejoining enzymes"/>
    <property type="match status" value="1"/>
</dbReference>
<sequence length="299" mass="34379">MTLIEKFLDYLSLEKNYSVQTITAYGNDILKFEQFCEAQFQETELKKVNYSIIRSWIIDLSEHEISNNSINRKISSLNVFYKFLLKVKEIEVSPLVKHKALKVSKKIQVPFSETEIHQVLGGIEVNSFASSRDRLLVELLYVTGMRRAEVISLTIDHLNLENGTLKFVGKRNKERVVPIIKSLEASIRVYLAYRKRLLEDVGAQTPLLFLTEKGNEVYPNLIYRKVNEVFSMVSTKSKKSPHVLRHSFATHLLAQGANLQEVKELLGHDSLASTQVYTHNDINSLKKVYANSHPRNKKK</sequence>
<dbReference type="RefSeq" id="WP_308862727.1">
    <property type="nucleotide sequence ID" value="NZ_JAVHUL010000001.1"/>
</dbReference>
<dbReference type="Pfam" id="PF00589">
    <property type="entry name" value="Phage_integrase"/>
    <property type="match status" value="1"/>
</dbReference>
<keyword evidence="6 9" id="KW-0238">DNA-binding</keyword>
<evidence type="ECO:0000256" key="7">
    <source>
        <dbReference type="ARBA" id="ARBA00023172"/>
    </source>
</evidence>
<evidence type="ECO:0000256" key="8">
    <source>
        <dbReference type="ARBA" id="ARBA00023306"/>
    </source>
</evidence>
<organism evidence="12 13">
    <name type="scientific">Mesonia profundi</name>
    <dbReference type="NCBI Taxonomy" id="3070998"/>
    <lineage>
        <taxon>Bacteria</taxon>
        <taxon>Pseudomonadati</taxon>
        <taxon>Bacteroidota</taxon>
        <taxon>Flavobacteriia</taxon>
        <taxon>Flavobacteriales</taxon>
        <taxon>Flavobacteriaceae</taxon>
        <taxon>Mesonia</taxon>
    </lineage>
</organism>
<dbReference type="PANTHER" id="PTHR30349">
    <property type="entry name" value="PHAGE INTEGRASE-RELATED"/>
    <property type="match status" value="1"/>
</dbReference>
<dbReference type="PROSITE" id="PS51900">
    <property type="entry name" value="CB"/>
    <property type="match status" value="1"/>
</dbReference>
<reference evidence="12 13" key="1">
    <citation type="submission" date="2023-08" db="EMBL/GenBank/DDBJ databases">
        <title>Mesonia sp. MT50, isolated from deep-sea sediment of the Mariana Trench.</title>
        <authorList>
            <person name="Fu H."/>
        </authorList>
    </citation>
    <scope>NUCLEOTIDE SEQUENCE [LARGE SCALE GENOMIC DNA]</scope>
    <source>
        <strain evidence="12 13">MT50</strain>
    </source>
</reference>
<dbReference type="Gene3D" id="1.10.443.10">
    <property type="entry name" value="Intergrase catalytic core"/>
    <property type="match status" value="1"/>
</dbReference>
<evidence type="ECO:0000256" key="9">
    <source>
        <dbReference type="PROSITE-ProRule" id="PRU01248"/>
    </source>
</evidence>